<dbReference type="Proteomes" id="UP001160550">
    <property type="component" value="Unassembled WGS sequence"/>
</dbReference>
<proteinExistence type="predicted"/>
<dbReference type="Pfam" id="PF11964">
    <property type="entry name" value="SpoIIAA-like"/>
    <property type="match status" value="1"/>
</dbReference>
<gene>
    <name evidence="1" type="ORF">QF205_06740</name>
</gene>
<accession>A0ABT6MQ74</accession>
<organism evidence="1 2">
    <name type="scientific">Luteimonas composti</name>
    <dbReference type="NCBI Taxonomy" id="398257"/>
    <lineage>
        <taxon>Bacteria</taxon>
        <taxon>Pseudomonadati</taxon>
        <taxon>Pseudomonadota</taxon>
        <taxon>Gammaproteobacteria</taxon>
        <taxon>Lysobacterales</taxon>
        <taxon>Lysobacteraceae</taxon>
        <taxon>Luteimonas</taxon>
    </lineage>
</organism>
<dbReference type="Gene3D" id="3.40.50.10600">
    <property type="entry name" value="SpoIIaa-like domains"/>
    <property type="match status" value="1"/>
</dbReference>
<dbReference type="InterPro" id="IPR036513">
    <property type="entry name" value="STAS_dom_sf"/>
</dbReference>
<reference evidence="1" key="2">
    <citation type="submission" date="2023-04" db="EMBL/GenBank/DDBJ databases">
        <authorList>
            <person name="Sun J.-Q."/>
        </authorList>
    </citation>
    <scope>NUCLEOTIDE SEQUENCE</scope>
    <source>
        <strain evidence="1">CC-YY355</strain>
    </source>
</reference>
<reference evidence="1" key="1">
    <citation type="journal article" date="2007" name="Int. J. Syst. Evol. Microbiol.">
        <title>Luteimonas composti sp. nov., a moderately thermophilic bacterium isolated from food waste.</title>
        <authorList>
            <person name="Young C.C."/>
            <person name="Kampfer P."/>
            <person name="Chen W.M."/>
            <person name="Yen W.S."/>
            <person name="Arun A.B."/>
            <person name="Lai W.A."/>
            <person name="Shen F.T."/>
            <person name="Rekha P.D."/>
            <person name="Lin K.Y."/>
            <person name="Chou J.H."/>
        </authorList>
    </citation>
    <scope>NUCLEOTIDE SEQUENCE</scope>
    <source>
        <strain evidence="1">CC-YY355</strain>
    </source>
</reference>
<dbReference type="InterPro" id="IPR038396">
    <property type="entry name" value="SpoIIAA-like_sf"/>
</dbReference>
<evidence type="ECO:0000313" key="2">
    <source>
        <dbReference type="Proteomes" id="UP001160550"/>
    </source>
</evidence>
<comment type="caution">
    <text evidence="1">The sequence shown here is derived from an EMBL/GenBank/DDBJ whole genome shotgun (WGS) entry which is preliminary data.</text>
</comment>
<sequence length="122" mass="13457">MHDFLPTADDVIALVVRDEVASTDLEAIMDRLEARLQRHGQVHVYVETRAIDGIALAGLGAHVARAMPLLGQLKKFGRVAVVADQAWVRVGSRLESALLPFVSYRVFEPAQREDALAWVQQG</sequence>
<dbReference type="RefSeq" id="WP_280941972.1">
    <property type="nucleotide sequence ID" value="NZ_JARYGX010000013.1"/>
</dbReference>
<dbReference type="EMBL" id="JARYGX010000013">
    <property type="protein sequence ID" value="MDH7452777.1"/>
    <property type="molecule type" value="Genomic_DNA"/>
</dbReference>
<dbReference type="SUPFAM" id="SSF52091">
    <property type="entry name" value="SpoIIaa-like"/>
    <property type="match status" value="1"/>
</dbReference>
<evidence type="ECO:0000313" key="1">
    <source>
        <dbReference type="EMBL" id="MDH7452777.1"/>
    </source>
</evidence>
<name>A0ABT6MQ74_9GAMM</name>
<keyword evidence="2" id="KW-1185">Reference proteome</keyword>
<dbReference type="InterPro" id="IPR021866">
    <property type="entry name" value="SpoIIAA-like"/>
</dbReference>
<protein>
    <submittedName>
        <fullName evidence="1">STAS/SEC14 domain-containing protein</fullName>
    </submittedName>
</protein>